<name>A0A9Q0LE62_ANAIG</name>
<accession>A0A9Q0LE62</accession>
<dbReference type="GO" id="GO:0016020">
    <property type="term" value="C:membrane"/>
    <property type="evidence" value="ECO:0007669"/>
    <property type="project" value="TreeGrafter"/>
</dbReference>
<dbReference type="EMBL" id="JAPDFW010000090">
    <property type="protein sequence ID" value="KAJ5071222.1"/>
    <property type="molecule type" value="Genomic_DNA"/>
</dbReference>
<dbReference type="Proteomes" id="UP001149090">
    <property type="component" value="Unassembled WGS sequence"/>
</dbReference>
<dbReference type="PANTHER" id="PTHR45911:SF4">
    <property type="entry name" value="MULTIPLE C2 AND TRANSMEMBRANE DOMAIN-CONTAINING PROTEIN"/>
    <property type="match status" value="1"/>
</dbReference>
<dbReference type="SUPFAM" id="SSF49562">
    <property type="entry name" value="C2 domain (Calcium/lipid-binding domain, CaLB)"/>
    <property type="match status" value="1"/>
</dbReference>
<organism evidence="4 5">
    <name type="scientific">Anaeramoeba ignava</name>
    <name type="common">Anaerobic marine amoeba</name>
    <dbReference type="NCBI Taxonomy" id="1746090"/>
    <lineage>
        <taxon>Eukaryota</taxon>
        <taxon>Metamonada</taxon>
        <taxon>Anaeramoebidae</taxon>
        <taxon>Anaeramoeba</taxon>
    </lineage>
</organism>
<keyword evidence="1" id="KW-0479">Metal-binding</keyword>
<dbReference type="PANTHER" id="PTHR45911">
    <property type="entry name" value="C2 DOMAIN-CONTAINING PROTEIN"/>
    <property type="match status" value="1"/>
</dbReference>
<dbReference type="OrthoDB" id="270970at2759"/>
<comment type="caution">
    <text evidence="4">The sequence shown here is derived from an EMBL/GenBank/DDBJ whole genome shotgun (WGS) entry which is preliminary data.</text>
</comment>
<dbReference type="InterPro" id="IPR035892">
    <property type="entry name" value="C2_domain_sf"/>
</dbReference>
<sequence length="173" mass="19679">MSVPIHVKVFEAKGLKAADRGGKSDPYYTISINGVKPFQTSKTIKGTVDPVWNETHVLNVKDKDIDTGKILIGLSDWDRIGAHDLLGFIRIDIKDLKHGEPIDKWYNCEGKKPGTKEKGKVHIVCHFNPKGVPFEKSKQVQQQPMMMNQQQPMMMNQQPMMMNQQPMMMDSNQ</sequence>
<evidence type="ECO:0000313" key="5">
    <source>
        <dbReference type="Proteomes" id="UP001149090"/>
    </source>
</evidence>
<evidence type="ECO:0000256" key="2">
    <source>
        <dbReference type="ARBA" id="ARBA00022837"/>
    </source>
</evidence>
<dbReference type="Pfam" id="PF00168">
    <property type="entry name" value="C2"/>
    <property type="match status" value="1"/>
</dbReference>
<dbReference type="GO" id="GO:0005509">
    <property type="term" value="F:calcium ion binding"/>
    <property type="evidence" value="ECO:0007669"/>
    <property type="project" value="TreeGrafter"/>
</dbReference>
<gene>
    <name evidence="4" type="ORF">M0811_10494</name>
</gene>
<reference evidence="4" key="1">
    <citation type="submission" date="2022-10" db="EMBL/GenBank/DDBJ databases">
        <title>Novel sulphate-reducing endosymbionts in the free-living metamonad Anaeramoeba.</title>
        <authorList>
            <person name="Jerlstrom-Hultqvist J."/>
            <person name="Cepicka I."/>
            <person name="Gallot-Lavallee L."/>
            <person name="Salas-Leiva D."/>
            <person name="Curtis B.A."/>
            <person name="Zahonova K."/>
            <person name="Pipaliya S."/>
            <person name="Dacks J."/>
            <person name="Roger A.J."/>
        </authorList>
    </citation>
    <scope>NUCLEOTIDE SEQUENCE</scope>
    <source>
        <strain evidence="4">BMAN</strain>
    </source>
</reference>
<dbReference type="AlphaFoldDB" id="A0A9Q0LE62"/>
<feature type="domain" description="C2" evidence="3">
    <location>
        <begin position="1"/>
        <end position="106"/>
    </location>
</feature>
<keyword evidence="5" id="KW-1185">Reference proteome</keyword>
<dbReference type="CDD" id="cd00030">
    <property type="entry name" value="C2"/>
    <property type="match status" value="1"/>
</dbReference>
<protein>
    <submittedName>
        <fullName evidence="4">C2 domain-containing protein</fullName>
    </submittedName>
</protein>
<dbReference type="SMART" id="SM00239">
    <property type="entry name" value="C2"/>
    <property type="match status" value="1"/>
</dbReference>
<keyword evidence="2" id="KW-0106">Calcium</keyword>
<dbReference type="Gene3D" id="2.60.40.150">
    <property type="entry name" value="C2 domain"/>
    <property type="match status" value="1"/>
</dbReference>
<dbReference type="InterPro" id="IPR000008">
    <property type="entry name" value="C2_dom"/>
</dbReference>
<evidence type="ECO:0000313" key="4">
    <source>
        <dbReference type="EMBL" id="KAJ5071222.1"/>
    </source>
</evidence>
<dbReference type="PROSITE" id="PS50004">
    <property type="entry name" value="C2"/>
    <property type="match status" value="1"/>
</dbReference>
<evidence type="ECO:0000256" key="1">
    <source>
        <dbReference type="ARBA" id="ARBA00022723"/>
    </source>
</evidence>
<dbReference type="OMA" id="RLTIHIA"/>
<proteinExistence type="predicted"/>
<evidence type="ECO:0000259" key="3">
    <source>
        <dbReference type="PROSITE" id="PS50004"/>
    </source>
</evidence>